<evidence type="ECO:0000259" key="7">
    <source>
        <dbReference type="Pfam" id="PF00082"/>
    </source>
</evidence>
<dbReference type="PRINTS" id="PR00723">
    <property type="entry name" value="SUBTILISIN"/>
</dbReference>
<dbReference type="Pfam" id="PF00082">
    <property type="entry name" value="Peptidase_S8"/>
    <property type="match status" value="1"/>
</dbReference>
<dbReference type="InterPro" id="IPR036852">
    <property type="entry name" value="Peptidase_S8/S53_dom_sf"/>
</dbReference>
<reference evidence="9" key="1">
    <citation type="submission" date="2017-06" db="EMBL/GenBank/DDBJ databases">
        <authorList>
            <person name="Furmanczyk E.M."/>
        </authorList>
    </citation>
    <scope>NUCLEOTIDE SEQUENCE [LARGE SCALE GENOMIC DNA]</scope>
    <source>
        <strain evidence="9">AP3_16</strain>
    </source>
</reference>
<protein>
    <submittedName>
        <fullName evidence="8">Serine protease</fullName>
    </submittedName>
</protein>
<keyword evidence="3" id="KW-0732">Signal</keyword>
<dbReference type="AlphaFoldDB" id="A0A2S6FEN0"/>
<dbReference type="InterPro" id="IPR050131">
    <property type="entry name" value="Peptidase_S8_subtilisin-like"/>
</dbReference>
<evidence type="ECO:0000313" key="9">
    <source>
        <dbReference type="Proteomes" id="UP000238541"/>
    </source>
</evidence>
<dbReference type="InterPro" id="IPR015500">
    <property type="entry name" value="Peptidase_S8_subtilisin-rel"/>
</dbReference>
<dbReference type="Proteomes" id="UP000238541">
    <property type="component" value="Unassembled WGS sequence"/>
</dbReference>
<dbReference type="InterPro" id="IPR000209">
    <property type="entry name" value="Peptidase_S8/S53_dom"/>
</dbReference>
<dbReference type="PANTHER" id="PTHR43806">
    <property type="entry name" value="PEPTIDASE S8"/>
    <property type="match status" value="1"/>
</dbReference>
<evidence type="ECO:0000256" key="4">
    <source>
        <dbReference type="ARBA" id="ARBA00022801"/>
    </source>
</evidence>
<feature type="domain" description="Peptidase S8/S53" evidence="7">
    <location>
        <begin position="62"/>
        <end position="337"/>
    </location>
</feature>
<dbReference type="Gene3D" id="3.40.50.200">
    <property type="entry name" value="Peptidase S8/S53 domain"/>
    <property type="match status" value="1"/>
</dbReference>
<dbReference type="InterPro" id="IPR034061">
    <property type="entry name" value="Peptidases_S8_Autotransporter"/>
</dbReference>
<evidence type="ECO:0000256" key="3">
    <source>
        <dbReference type="ARBA" id="ARBA00022729"/>
    </source>
</evidence>
<evidence type="ECO:0000256" key="1">
    <source>
        <dbReference type="ARBA" id="ARBA00011073"/>
    </source>
</evidence>
<dbReference type="SUPFAM" id="SSF52743">
    <property type="entry name" value="Subtilisin-like"/>
    <property type="match status" value="1"/>
</dbReference>
<comment type="caution">
    <text evidence="8">The sequence shown here is derived from an EMBL/GenBank/DDBJ whole genome shotgun (WGS) entry which is preliminary data.</text>
</comment>
<feature type="active site" description="Charge relay system" evidence="6">
    <location>
        <position position="105"/>
    </location>
</feature>
<dbReference type="GO" id="GO:0006508">
    <property type="term" value="P:proteolysis"/>
    <property type="evidence" value="ECO:0007669"/>
    <property type="project" value="UniProtKB-KW"/>
</dbReference>
<dbReference type="RefSeq" id="WP_104451209.1">
    <property type="nucleotide sequence ID" value="NZ_JBLZZR010000070.1"/>
</dbReference>
<dbReference type="CDD" id="cd04848">
    <property type="entry name" value="Peptidases_S8_Autotransporter_serine_protease_like"/>
    <property type="match status" value="1"/>
</dbReference>
<evidence type="ECO:0000256" key="6">
    <source>
        <dbReference type="PROSITE-ProRule" id="PRU01240"/>
    </source>
</evidence>
<evidence type="ECO:0000256" key="5">
    <source>
        <dbReference type="ARBA" id="ARBA00022825"/>
    </source>
</evidence>
<organism evidence="8 9">
    <name type="scientific">Pseudomonas laurylsulfatiphila</name>
    <dbReference type="NCBI Taxonomy" id="2011015"/>
    <lineage>
        <taxon>Bacteria</taxon>
        <taxon>Pseudomonadati</taxon>
        <taxon>Pseudomonadota</taxon>
        <taxon>Gammaproteobacteria</taxon>
        <taxon>Pseudomonadales</taxon>
        <taxon>Pseudomonadaceae</taxon>
        <taxon>Pseudomonas</taxon>
    </lineage>
</organism>
<keyword evidence="5 6" id="KW-0720">Serine protease</keyword>
<feature type="active site" description="Charge relay system" evidence="6">
    <location>
        <position position="289"/>
    </location>
</feature>
<name>A0A2S6FEN0_9PSED</name>
<keyword evidence="4 6" id="KW-0378">Hydrolase</keyword>
<dbReference type="EMBL" id="NIRS01000008">
    <property type="protein sequence ID" value="PPK35861.1"/>
    <property type="molecule type" value="Genomic_DNA"/>
</dbReference>
<dbReference type="PROSITE" id="PS51892">
    <property type="entry name" value="SUBTILASE"/>
    <property type="match status" value="1"/>
</dbReference>
<comment type="similarity">
    <text evidence="1 6">Belongs to the peptidase S8 family.</text>
</comment>
<keyword evidence="2 6" id="KW-0645">Protease</keyword>
<accession>A0A2S6FEN0</accession>
<dbReference type="GO" id="GO:0004252">
    <property type="term" value="F:serine-type endopeptidase activity"/>
    <property type="evidence" value="ECO:0007669"/>
    <property type="project" value="UniProtKB-UniRule"/>
</dbReference>
<evidence type="ECO:0000313" key="8">
    <source>
        <dbReference type="EMBL" id="PPK35861.1"/>
    </source>
</evidence>
<sequence length="354" mass="37590">MSQRHFFPLACTLALPLLLNGCLTVPEQPSLDTAAFETPEYQAQKGLAIVNASSLYARGGTGQGVAVALIDSGLNSSLPAFLERLRDPGFDHVENQVGTFDRVGHGTQMAGILAANKDDQGMHGVAFNAQLIPYRFGDDNEPFYFDGEIAQSWQAGFDKGARILNNSWANAIPATEINEARYKQVMPQSMVTARKLVEDGAVFVFPTGNELKREPLAEPGLPVALPELEKGWIAVVALKNDGSAINAKSNYCGVAAAWCIAVPGGDSGAGQGLLTTNRDGTYTQTAGTSPAAALVSGALAALQSRYPELTAQQVRERLLATANRTGLYANSEAYGRGLMDLEAASRQAPKVMTE</sequence>
<proteinExistence type="inferred from homology"/>
<gene>
    <name evidence="8" type="ORF">CD175_27090</name>
</gene>
<evidence type="ECO:0000256" key="2">
    <source>
        <dbReference type="ARBA" id="ARBA00022670"/>
    </source>
</evidence>
<keyword evidence="9" id="KW-1185">Reference proteome</keyword>
<dbReference type="PANTHER" id="PTHR43806:SF11">
    <property type="entry name" value="CEREVISIN-RELATED"/>
    <property type="match status" value="1"/>
</dbReference>
<feature type="active site" description="Charge relay system" evidence="6">
    <location>
        <position position="71"/>
    </location>
</feature>